<feature type="non-terminal residue" evidence="1">
    <location>
        <position position="1"/>
    </location>
</feature>
<protein>
    <submittedName>
        <fullName evidence="1">Uncharacterized protein</fullName>
    </submittedName>
</protein>
<name>A0A813J137_POLGL</name>
<organism evidence="1 2">
    <name type="scientific">Polarella glacialis</name>
    <name type="common">Dinoflagellate</name>
    <dbReference type="NCBI Taxonomy" id="89957"/>
    <lineage>
        <taxon>Eukaryota</taxon>
        <taxon>Sar</taxon>
        <taxon>Alveolata</taxon>
        <taxon>Dinophyceae</taxon>
        <taxon>Suessiales</taxon>
        <taxon>Suessiaceae</taxon>
        <taxon>Polarella</taxon>
    </lineage>
</organism>
<feature type="non-terminal residue" evidence="1">
    <location>
        <position position="156"/>
    </location>
</feature>
<dbReference type="AlphaFoldDB" id="A0A813J137"/>
<accession>A0A813J137</accession>
<gene>
    <name evidence="1" type="ORF">PGLA2088_LOCUS14762</name>
</gene>
<dbReference type="Proteomes" id="UP000626109">
    <property type="component" value="Unassembled WGS sequence"/>
</dbReference>
<comment type="caution">
    <text evidence="1">The sequence shown here is derived from an EMBL/GenBank/DDBJ whole genome shotgun (WGS) entry which is preliminary data.</text>
</comment>
<evidence type="ECO:0000313" key="1">
    <source>
        <dbReference type="EMBL" id="CAE8662187.1"/>
    </source>
</evidence>
<proteinExistence type="predicted"/>
<dbReference type="EMBL" id="CAJNNW010018003">
    <property type="protein sequence ID" value="CAE8662187.1"/>
    <property type="molecule type" value="Genomic_DNA"/>
</dbReference>
<sequence>LNFLAFLRMLKMLDEIEVRRQQGGAMGFGRDRTDALFSAFQAMEPESNGTVRREIMEKALVRCTGKWLTKNQLSEALRTLGVEPVPVQFSNFLRVLKNMETFVEGDFEECLDDILAWEVHSRQAIEEEEGTYDVIPPVNLTSSSSKNRLSLDRAGT</sequence>
<evidence type="ECO:0000313" key="2">
    <source>
        <dbReference type="Proteomes" id="UP000626109"/>
    </source>
</evidence>
<reference evidence="1" key="1">
    <citation type="submission" date="2021-02" db="EMBL/GenBank/DDBJ databases">
        <authorList>
            <person name="Dougan E. K."/>
            <person name="Rhodes N."/>
            <person name="Thang M."/>
            <person name="Chan C."/>
        </authorList>
    </citation>
    <scope>NUCLEOTIDE SEQUENCE</scope>
</reference>